<organism evidence="2 3">
    <name type="scientific">Tulasnella calospora MUT 4182</name>
    <dbReference type="NCBI Taxonomy" id="1051891"/>
    <lineage>
        <taxon>Eukaryota</taxon>
        <taxon>Fungi</taxon>
        <taxon>Dikarya</taxon>
        <taxon>Basidiomycota</taxon>
        <taxon>Agaricomycotina</taxon>
        <taxon>Agaricomycetes</taxon>
        <taxon>Cantharellales</taxon>
        <taxon>Tulasnellaceae</taxon>
        <taxon>Tulasnella</taxon>
    </lineage>
</organism>
<dbReference type="OrthoDB" id="3141012at2759"/>
<name>A0A0C3QNK9_9AGAM</name>
<feature type="compositionally biased region" description="Basic and acidic residues" evidence="1">
    <location>
        <begin position="141"/>
        <end position="158"/>
    </location>
</feature>
<dbReference type="Proteomes" id="UP000054248">
    <property type="component" value="Unassembled WGS sequence"/>
</dbReference>
<reference evidence="3" key="2">
    <citation type="submission" date="2015-01" db="EMBL/GenBank/DDBJ databases">
        <title>Evolutionary Origins and Diversification of the Mycorrhizal Mutualists.</title>
        <authorList>
            <consortium name="DOE Joint Genome Institute"/>
            <consortium name="Mycorrhizal Genomics Consortium"/>
            <person name="Kohler A."/>
            <person name="Kuo A."/>
            <person name="Nagy L.G."/>
            <person name="Floudas D."/>
            <person name="Copeland A."/>
            <person name="Barry K.W."/>
            <person name="Cichocki N."/>
            <person name="Veneault-Fourrey C."/>
            <person name="LaButti K."/>
            <person name="Lindquist E.A."/>
            <person name="Lipzen A."/>
            <person name="Lundell T."/>
            <person name="Morin E."/>
            <person name="Murat C."/>
            <person name="Riley R."/>
            <person name="Ohm R."/>
            <person name="Sun H."/>
            <person name="Tunlid A."/>
            <person name="Henrissat B."/>
            <person name="Grigoriev I.V."/>
            <person name="Hibbett D.S."/>
            <person name="Martin F."/>
        </authorList>
    </citation>
    <scope>NUCLEOTIDE SEQUENCE [LARGE SCALE GENOMIC DNA]</scope>
    <source>
        <strain evidence="3">MUT 4182</strain>
    </source>
</reference>
<feature type="region of interest" description="Disordered" evidence="1">
    <location>
        <begin position="141"/>
        <end position="354"/>
    </location>
</feature>
<reference evidence="2 3" key="1">
    <citation type="submission" date="2014-04" db="EMBL/GenBank/DDBJ databases">
        <authorList>
            <consortium name="DOE Joint Genome Institute"/>
            <person name="Kuo A."/>
            <person name="Girlanda M."/>
            <person name="Perotto S."/>
            <person name="Kohler A."/>
            <person name="Nagy L.G."/>
            <person name="Floudas D."/>
            <person name="Copeland A."/>
            <person name="Barry K.W."/>
            <person name="Cichocki N."/>
            <person name="Veneault-Fourrey C."/>
            <person name="LaButti K."/>
            <person name="Lindquist E.A."/>
            <person name="Lipzen A."/>
            <person name="Lundell T."/>
            <person name="Morin E."/>
            <person name="Murat C."/>
            <person name="Sun H."/>
            <person name="Tunlid A."/>
            <person name="Henrissat B."/>
            <person name="Grigoriev I.V."/>
            <person name="Hibbett D.S."/>
            <person name="Martin F."/>
            <person name="Nordberg H.P."/>
            <person name="Cantor M.N."/>
            <person name="Hua S.X."/>
        </authorList>
    </citation>
    <scope>NUCLEOTIDE SEQUENCE [LARGE SCALE GENOMIC DNA]</scope>
    <source>
        <strain evidence="2 3">MUT 4182</strain>
    </source>
</reference>
<evidence type="ECO:0000313" key="2">
    <source>
        <dbReference type="EMBL" id="KIO28714.1"/>
    </source>
</evidence>
<gene>
    <name evidence="2" type="ORF">M407DRAFT_229840</name>
</gene>
<feature type="compositionally biased region" description="Acidic residues" evidence="1">
    <location>
        <begin position="159"/>
        <end position="175"/>
    </location>
</feature>
<sequence length="354" mass="39561">MAMFTNRTFDRLRYPYIFGRRKTGLASENNLYSNIANSLCQIYLRSPNREFKKAGKTLFQRLAENSEAHCDGSWDGLLNFQTPAGQAVFAQDEVHTRRSLSRENDSEDGIDTEERFKMLISRSLAALYIATVRPGKKDFETLKAESSRSEQHERAVSDEDKDDDLEGEELMDILELDVPSTDTAMDEVKPDGFLTPVPGTPPISFANKDGRRTTNSSPHPSDDFSPLDEDEQGDGTPNSDLETTHNDIFLDDEYHSPDTVEGGSSSDHGDCDLEFLDSPPHFSHSLPVPFNAEEPPDLLFDDSVRIPDWSDINQNGGFSQRDDDYDEANMLDLESPLMTPDDPPLPSLRGSAGL</sequence>
<protein>
    <submittedName>
        <fullName evidence="2">Uncharacterized protein</fullName>
    </submittedName>
</protein>
<dbReference type="InterPro" id="IPR018247">
    <property type="entry name" value="EF_Hand_1_Ca_BS"/>
</dbReference>
<keyword evidence="3" id="KW-1185">Reference proteome</keyword>
<dbReference type="EMBL" id="KN822991">
    <property type="protein sequence ID" value="KIO28714.1"/>
    <property type="molecule type" value="Genomic_DNA"/>
</dbReference>
<dbReference type="HOGENOM" id="CLU_783453_0_0_1"/>
<evidence type="ECO:0000256" key="1">
    <source>
        <dbReference type="SAM" id="MobiDB-lite"/>
    </source>
</evidence>
<evidence type="ECO:0000313" key="3">
    <source>
        <dbReference type="Proteomes" id="UP000054248"/>
    </source>
</evidence>
<dbReference type="AlphaFoldDB" id="A0A0C3QNK9"/>
<accession>A0A0C3QNK9</accession>
<proteinExistence type="predicted"/>
<dbReference type="PROSITE" id="PS00018">
    <property type="entry name" value="EF_HAND_1"/>
    <property type="match status" value="1"/>
</dbReference>